<dbReference type="RefSeq" id="WP_015109821.1">
    <property type="nucleotide sequence ID" value="NC_019675.1"/>
</dbReference>
<dbReference type="Proteomes" id="UP000010388">
    <property type="component" value="Chromosome"/>
</dbReference>
<proteinExistence type="inferred from homology"/>
<evidence type="ECO:0000256" key="4">
    <source>
        <dbReference type="ARBA" id="ARBA00022840"/>
    </source>
</evidence>
<organism evidence="6 7">
    <name type="scientific">Cyanobium gracile (strain ATCC 27147 / PCC 6307)</name>
    <dbReference type="NCBI Taxonomy" id="292564"/>
    <lineage>
        <taxon>Bacteria</taxon>
        <taxon>Bacillati</taxon>
        <taxon>Cyanobacteriota</taxon>
        <taxon>Cyanophyceae</taxon>
        <taxon>Synechococcales</taxon>
        <taxon>Prochlorococcaceae</taxon>
        <taxon>Cyanobium</taxon>
    </lineage>
</organism>
<dbReference type="GO" id="GO:0005524">
    <property type="term" value="F:ATP binding"/>
    <property type="evidence" value="ECO:0007669"/>
    <property type="project" value="UniProtKB-KW"/>
</dbReference>
<dbReference type="InterPro" id="IPR029439">
    <property type="entry name" value="Wzt_C"/>
</dbReference>
<protein>
    <submittedName>
        <fullName evidence="6">ABC-type polysaccharide/polyol phosphate transport system, ATPase component</fullName>
    </submittedName>
</protein>
<dbReference type="InterPro" id="IPR003593">
    <property type="entry name" value="AAA+_ATPase"/>
</dbReference>
<keyword evidence="2" id="KW-0813">Transport</keyword>
<dbReference type="GO" id="GO:0140359">
    <property type="term" value="F:ABC-type transporter activity"/>
    <property type="evidence" value="ECO:0007669"/>
    <property type="project" value="InterPro"/>
</dbReference>
<dbReference type="OrthoDB" id="9778870at2"/>
<reference evidence="7" key="1">
    <citation type="journal article" date="2013" name="Proc. Natl. Acad. Sci. U.S.A.">
        <title>Improving the coverage of the cyanobacterial phylum using diversity-driven genome sequencing.</title>
        <authorList>
            <person name="Shih P.M."/>
            <person name="Wu D."/>
            <person name="Latifi A."/>
            <person name="Axen S.D."/>
            <person name="Fewer D.P."/>
            <person name="Talla E."/>
            <person name="Calteau A."/>
            <person name="Cai F."/>
            <person name="Tandeau de Marsac N."/>
            <person name="Rippka R."/>
            <person name="Herdman M."/>
            <person name="Sivonen K."/>
            <person name="Coursin T."/>
            <person name="Laurent T."/>
            <person name="Goodwin L."/>
            <person name="Nolan M."/>
            <person name="Davenport K.W."/>
            <person name="Han C.S."/>
            <person name="Rubin E.M."/>
            <person name="Eisen J.A."/>
            <person name="Woyke T."/>
            <person name="Gugger M."/>
            <person name="Kerfeld C.A."/>
        </authorList>
    </citation>
    <scope>NUCLEOTIDE SEQUENCE [LARGE SCALE GENOMIC DNA]</scope>
    <source>
        <strain evidence="7">ATCC 27147 / PCC 6307</strain>
    </source>
</reference>
<name>K9P9K7_CYAGP</name>
<dbReference type="CDD" id="cd03220">
    <property type="entry name" value="ABC_KpsT_Wzt"/>
    <property type="match status" value="1"/>
</dbReference>
<dbReference type="SMART" id="SM00382">
    <property type="entry name" value="AAA"/>
    <property type="match status" value="1"/>
</dbReference>
<dbReference type="SUPFAM" id="SSF52540">
    <property type="entry name" value="P-loop containing nucleoside triphosphate hydrolases"/>
    <property type="match status" value="1"/>
</dbReference>
<dbReference type="STRING" id="292564.Cyagr_2270"/>
<dbReference type="InterPro" id="IPR015860">
    <property type="entry name" value="ABC_transpr_TagH-like"/>
</dbReference>
<dbReference type="eggNOG" id="COG1134">
    <property type="taxonomic scope" value="Bacteria"/>
</dbReference>
<dbReference type="PANTHER" id="PTHR46743">
    <property type="entry name" value="TEICHOIC ACIDS EXPORT ATP-BINDING PROTEIN TAGH"/>
    <property type="match status" value="1"/>
</dbReference>
<dbReference type="GO" id="GO:0016020">
    <property type="term" value="C:membrane"/>
    <property type="evidence" value="ECO:0007669"/>
    <property type="project" value="InterPro"/>
</dbReference>
<evidence type="ECO:0000256" key="3">
    <source>
        <dbReference type="ARBA" id="ARBA00022741"/>
    </source>
</evidence>
<keyword evidence="4" id="KW-0067">ATP-binding</keyword>
<accession>K9P9K7</accession>
<keyword evidence="3" id="KW-0547">Nucleotide-binding</keyword>
<sequence length="420" mass="46563">MSESSDIAITVRSLGKSYKIGHLETVAADETPADGMPQRGLWPWRRTGGRQHLSSETFWALRDVDFDVPRGKVFGVIGRNGAGKSTLLKILSRITEPSTGMAEIRGRVGSLLEVGTGFHPEFSGRENIYLNGTLLGMRRRQIDRVFDAIVDFAEVHRFIDTPVKRYSSGMYVRLAFAVAAHLEPDILIIDEVLAVGDIQFQKKCLGKMKDVTGQGRTVLFVSHSLTTVNSLCDTCMLLENGRVTQIGSTESVTASYFASSEETSGSSLDLRADPPGDRFCRMVGARMVDRSGESLSYAHIDREFGLEMTYELLEPSTGPVIPNFHLFTGGQCAFVSSPSQDPPVSPGRYRATVWLPARFLNEGTYSVNFAATTMVPQRVHFYVQDQFCFQVIEDLHDEARHGYVHKVPGAVRPQLNWSLD</sequence>
<evidence type="ECO:0000313" key="7">
    <source>
        <dbReference type="Proteomes" id="UP000010388"/>
    </source>
</evidence>
<evidence type="ECO:0000256" key="2">
    <source>
        <dbReference type="ARBA" id="ARBA00022448"/>
    </source>
</evidence>
<comment type="similarity">
    <text evidence="1">Belongs to the ABC transporter superfamily.</text>
</comment>
<dbReference type="PROSITE" id="PS50893">
    <property type="entry name" value="ABC_TRANSPORTER_2"/>
    <property type="match status" value="1"/>
</dbReference>
<dbReference type="EMBL" id="CP003495">
    <property type="protein sequence ID" value="AFY29381.1"/>
    <property type="molecule type" value="Genomic_DNA"/>
</dbReference>
<dbReference type="InterPro" id="IPR003439">
    <property type="entry name" value="ABC_transporter-like_ATP-bd"/>
</dbReference>
<evidence type="ECO:0000259" key="5">
    <source>
        <dbReference type="PROSITE" id="PS50893"/>
    </source>
</evidence>
<gene>
    <name evidence="6" type="ordered locus">Cyagr_2270</name>
</gene>
<dbReference type="Gene3D" id="3.40.50.300">
    <property type="entry name" value="P-loop containing nucleotide triphosphate hydrolases"/>
    <property type="match status" value="1"/>
</dbReference>
<dbReference type="InterPro" id="IPR050683">
    <property type="entry name" value="Bact_Polysacc_Export_ATP-bd"/>
</dbReference>
<dbReference type="PANTHER" id="PTHR46743:SF2">
    <property type="entry name" value="TEICHOIC ACIDS EXPORT ATP-BINDING PROTEIN TAGH"/>
    <property type="match status" value="1"/>
</dbReference>
<dbReference type="HOGENOM" id="CLU_000604_101_4_3"/>
<dbReference type="InterPro" id="IPR027417">
    <property type="entry name" value="P-loop_NTPase"/>
</dbReference>
<dbReference type="KEGG" id="cgc:Cyagr_2270"/>
<dbReference type="GO" id="GO:0016887">
    <property type="term" value="F:ATP hydrolysis activity"/>
    <property type="evidence" value="ECO:0007669"/>
    <property type="project" value="InterPro"/>
</dbReference>
<dbReference type="CDD" id="cd10147">
    <property type="entry name" value="Wzt_C-like"/>
    <property type="match status" value="1"/>
</dbReference>
<evidence type="ECO:0000256" key="1">
    <source>
        <dbReference type="ARBA" id="ARBA00005417"/>
    </source>
</evidence>
<evidence type="ECO:0000313" key="6">
    <source>
        <dbReference type="EMBL" id="AFY29381.1"/>
    </source>
</evidence>
<feature type="domain" description="ABC transporter" evidence="5">
    <location>
        <begin position="45"/>
        <end position="265"/>
    </location>
</feature>
<dbReference type="AlphaFoldDB" id="K9P9K7"/>
<dbReference type="Pfam" id="PF00005">
    <property type="entry name" value="ABC_tran"/>
    <property type="match status" value="1"/>
</dbReference>